<reference evidence="8" key="2">
    <citation type="submission" date="2025-08" db="UniProtKB">
        <authorList>
            <consortium name="Ensembl"/>
        </authorList>
    </citation>
    <scope>IDENTIFICATION</scope>
</reference>
<reference evidence="8" key="3">
    <citation type="submission" date="2025-09" db="UniProtKB">
        <authorList>
            <consortium name="Ensembl"/>
        </authorList>
    </citation>
    <scope>IDENTIFICATION</scope>
</reference>
<feature type="domain" description="ATP-cone" evidence="7">
    <location>
        <begin position="81"/>
        <end position="123"/>
    </location>
</feature>
<dbReference type="Pfam" id="PF03477">
    <property type="entry name" value="ATP-cone"/>
    <property type="match status" value="1"/>
</dbReference>
<evidence type="ECO:0000256" key="2">
    <source>
        <dbReference type="ARBA" id="ARBA00022741"/>
    </source>
</evidence>
<dbReference type="Ensembl" id="ENSUAMT00000023449.1">
    <property type="protein sequence ID" value="ENSUAMP00000020992.1"/>
    <property type="gene ID" value="ENSUAMG00000016513.1"/>
</dbReference>
<evidence type="ECO:0000256" key="6">
    <source>
        <dbReference type="SAM" id="MobiDB-lite"/>
    </source>
</evidence>
<dbReference type="AlphaFoldDB" id="A0A452RP24"/>
<feature type="region of interest" description="Disordered" evidence="6">
    <location>
        <begin position="36"/>
        <end position="80"/>
    </location>
</feature>
<dbReference type="Proteomes" id="UP000291022">
    <property type="component" value="Unassembled WGS sequence"/>
</dbReference>
<dbReference type="PROSITE" id="PS51161">
    <property type="entry name" value="ATP_CONE"/>
    <property type="match status" value="1"/>
</dbReference>
<evidence type="ECO:0000256" key="3">
    <source>
        <dbReference type="ARBA" id="ARBA00022840"/>
    </source>
</evidence>
<evidence type="ECO:0000256" key="1">
    <source>
        <dbReference type="ARBA" id="ARBA00019284"/>
    </source>
</evidence>
<sequence length="123" mass="13501">TSLELRRAAFASRVAGAGRGFGLSRLRSVEESALWPPNPVLAPQRPQEPDPSHSTTFSVPPAPPNCSPVSNPSAPQPPATMHVIKRDGRQERVMFDKITSRIQKLCYGLNMDFVDPVSKYGLY</sequence>
<dbReference type="GeneTree" id="ENSGT00940000175967"/>
<protein>
    <recommendedName>
        <fullName evidence="1">Ribonucleoside-diphosphate reductase large subunit</fullName>
    </recommendedName>
    <alternativeName>
        <fullName evidence="4">Ribonucleotide reductase large subunit</fullName>
    </alternativeName>
</protein>
<dbReference type="InterPro" id="IPR005144">
    <property type="entry name" value="ATP-cone_dom"/>
</dbReference>
<keyword evidence="2 5" id="KW-0547">Nucleotide-binding</keyword>
<reference evidence="9" key="1">
    <citation type="submission" date="2016-06" db="EMBL/GenBank/DDBJ databases">
        <title>De novo assembly and RNA-Seq shows season-dependent expression and editing in black bear kidneys.</title>
        <authorList>
            <person name="Korstanje R."/>
            <person name="Srivastava A."/>
            <person name="Sarsani V.K."/>
            <person name="Sheehan S.M."/>
            <person name="Seger R.L."/>
            <person name="Barter M.E."/>
            <person name="Lindqvist C."/>
            <person name="Brody L.C."/>
            <person name="Mullikin J.C."/>
        </authorList>
    </citation>
    <scope>NUCLEOTIDE SEQUENCE [LARGE SCALE GENOMIC DNA]</scope>
</reference>
<evidence type="ECO:0000256" key="5">
    <source>
        <dbReference type="PROSITE-ProRule" id="PRU00492"/>
    </source>
</evidence>
<proteinExistence type="predicted"/>
<dbReference type="GO" id="GO:0005524">
    <property type="term" value="F:ATP binding"/>
    <property type="evidence" value="ECO:0007669"/>
    <property type="project" value="UniProtKB-UniRule"/>
</dbReference>
<evidence type="ECO:0000256" key="4">
    <source>
        <dbReference type="ARBA" id="ARBA00031255"/>
    </source>
</evidence>
<keyword evidence="9" id="KW-1185">Reference proteome</keyword>
<name>A0A452RP24_URSAM</name>
<organism evidence="8 9">
    <name type="scientific">Ursus americanus</name>
    <name type="common">American black bear</name>
    <name type="synonym">Euarctos americanus</name>
    <dbReference type="NCBI Taxonomy" id="9643"/>
    <lineage>
        <taxon>Eukaryota</taxon>
        <taxon>Metazoa</taxon>
        <taxon>Chordata</taxon>
        <taxon>Craniata</taxon>
        <taxon>Vertebrata</taxon>
        <taxon>Euteleostomi</taxon>
        <taxon>Mammalia</taxon>
        <taxon>Eutheria</taxon>
        <taxon>Laurasiatheria</taxon>
        <taxon>Carnivora</taxon>
        <taxon>Caniformia</taxon>
        <taxon>Ursidae</taxon>
        <taxon>Ursus</taxon>
    </lineage>
</organism>
<evidence type="ECO:0000313" key="9">
    <source>
        <dbReference type="Proteomes" id="UP000291022"/>
    </source>
</evidence>
<dbReference type="STRING" id="9643.ENSUAMP00000020992"/>
<keyword evidence="3 5" id="KW-0067">ATP-binding</keyword>
<evidence type="ECO:0000313" key="8">
    <source>
        <dbReference type="Ensembl" id="ENSUAMP00000020992.1"/>
    </source>
</evidence>
<evidence type="ECO:0000259" key="7">
    <source>
        <dbReference type="PROSITE" id="PS51161"/>
    </source>
</evidence>
<accession>A0A452RP24</accession>